<name>A0A3T0N6E4_9RHOB</name>
<dbReference type="KEGG" id="sedi:EBB79_17745"/>
<dbReference type="Pfam" id="PF13409">
    <property type="entry name" value="GST_N_2"/>
    <property type="match status" value="1"/>
</dbReference>
<dbReference type="InterPro" id="IPR036282">
    <property type="entry name" value="Glutathione-S-Trfase_C_sf"/>
</dbReference>
<dbReference type="RefSeq" id="WP_127750122.1">
    <property type="nucleotide sequence ID" value="NZ_CP033219.1"/>
</dbReference>
<accession>A0A3T0N6E4</accession>
<sequence length="228" mass="25328">MTYDLYIGDRMFSSWSLRGWLMLEKFAIPHNTHMIGLYSGTMAKDMEELAPARLVPTLRTPDGLVVGESLAMGETLAELNPTAGLWPSDPAQRATARWLCAEMVGGFGALRSDCAMQFRHIWKDFIPSDAVKADLARVETLWAHARAMSGSADGFLFGTYSLADVFYTPVAARIVGYDLPVSQAARAYCNLLLADPAVLKWQQLAQDVTYDPMPYDMDLPKRPWTLAN</sequence>
<keyword evidence="3" id="KW-1185">Reference proteome</keyword>
<evidence type="ECO:0000259" key="1">
    <source>
        <dbReference type="Pfam" id="PF13409"/>
    </source>
</evidence>
<evidence type="ECO:0000313" key="2">
    <source>
        <dbReference type="EMBL" id="AZV79532.1"/>
    </source>
</evidence>
<dbReference type="Proteomes" id="UP000283063">
    <property type="component" value="Chromosome"/>
</dbReference>
<dbReference type="SUPFAM" id="SSF47616">
    <property type="entry name" value="GST C-terminal domain-like"/>
    <property type="match status" value="1"/>
</dbReference>
<dbReference type="SUPFAM" id="SSF52833">
    <property type="entry name" value="Thioredoxin-like"/>
    <property type="match status" value="1"/>
</dbReference>
<proteinExistence type="predicted"/>
<evidence type="ECO:0000313" key="3">
    <source>
        <dbReference type="Proteomes" id="UP000283063"/>
    </source>
</evidence>
<dbReference type="Gene3D" id="1.20.1050.10">
    <property type="match status" value="1"/>
</dbReference>
<dbReference type="GO" id="GO:0004364">
    <property type="term" value="F:glutathione transferase activity"/>
    <property type="evidence" value="ECO:0007669"/>
    <property type="project" value="TreeGrafter"/>
</dbReference>
<dbReference type="PANTHER" id="PTHR42673">
    <property type="entry name" value="MALEYLACETOACETATE ISOMERASE"/>
    <property type="match status" value="1"/>
</dbReference>
<dbReference type="GO" id="GO:0016034">
    <property type="term" value="F:maleylacetoacetate isomerase activity"/>
    <property type="evidence" value="ECO:0007669"/>
    <property type="project" value="TreeGrafter"/>
</dbReference>
<dbReference type="EMBL" id="CP033219">
    <property type="protein sequence ID" value="AZV79532.1"/>
    <property type="molecule type" value="Genomic_DNA"/>
</dbReference>
<protein>
    <submittedName>
        <fullName evidence="2">Glutathione S-transferase</fullName>
    </submittedName>
</protein>
<dbReference type="AlphaFoldDB" id="A0A3T0N6E4"/>
<dbReference type="OrthoDB" id="9799538at2"/>
<keyword evidence="2" id="KW-0808">Transferase</keyword>
<dbReference type="GO" id="GO:0006559">
    <property type="term" value="P:L-phenylalanine catabolic process"/>
    <property type="evidence" value="ECO:0007669"/>
    <property type="project" value="TreeGrafter"/>
</dbReference>
<gene>
    <name evidence="2" type="ORF">EBB79_17745</name>
</gene>
<dbReference type="PANTHER" id="PTHR42673:SF4">
    <property type="entry name" value="MALEYLACETOACETATE ISOMERASE"/>
    <property type="match status" value="1"/>
</dbReference>
<organism evidence="2 3">
    <name type="scientific">Parasedimentitalea marina</name>
    <dbReference type="NCBI Taxonomy" id="2483033"/>
    <lineage>
        <taxon>Bacteria</taxon>
        <taxon>Pseudomonadati</taxon>
        <taxon>Pseudomonadota</taxon>
        <taxon>Alphaproteobacteria</taxon>
        <taxon>Rhodobacterales</taxon>
        <taxon>Paracoccaceae</taxon>
        <taxon>Parasedimentitalea</taxon>
    </lineage>
</organism>
<dbReference type="InterPro" id="IPR036249">
    <property type="entry name" value="Thioredoxin-like_sf"/>
</dbReference>
<dbReference type="GO" id="GO:0006749">
    <property type="term" value="P:glutathione metabolic process"/>
    <property type="evidence" value="ECO:0007669"/>
    <property type="project" value="TreeGrafter"/>
</dbReference>
<feature type="domain" description="GST N-terminal" evidence="1">
    <location>
        <begin position="12"/>
        <end position="78"/>
    </location>
</feature>
<reference evidence="2 3" key="1">
    <citation type="submission" date="2018-10" db="EMBL/GenBank/DDBJ databases">
        <title>Parasedimentitalea marina sp. nov., a psychrophilic bacterium isolated from deep seawater of the New Britain Trench.</title>
        <authorList>
            <person name="Cao J."/>
        </authorList>
    </citation>
    <scope>NUCLEOTIDE SEQUENCE [LARGE SCALE GENOMIC DNA]</scope>
    <source>
        <strain evidence="2 3">W43</strain>
    </source>
</reference>
<dbReference type="CDD" id="cd03194">
    <property type="entry name" value="GST_C_3"/>
    <property type="match status" value="1"/>
</dbReference>
<dbReference type="Gene3D" id="3.40.30.10">
    <property type="entry name" value="Glutaredoxin"/>
    <property type="match status" value="1"/>
</dbReference>
<dbReference type="InterPro" id="IPR004045">
    <property type="entry name" value="Glutathione_S-Trfase_N"/>
</dbReference>